<keyword evidence="5" id="KW-1185">Reference proteome</keyword>
<dbReference type="EMBL" id="BGPR01189873">
    <property type="protein sequence ID" value="GBM88219.1"/>
    <property type="molecule type" value="Genomic_DNA"/>
</dbReference>
<sequence length="108" mass="12287">MYSSPISPAYGLLDRGLVCISPSTERSSTKHKEVIMTIQRDSSLYHPSTSSITVQFSNVSLMVFRDLFFLYQRTICNTLQSKCDSSVMSTEVHCCLEQWEQFELSCSL</sequence>
<accession>A0A4Y2JFI8</accession>
<dbReference type="AlphaFoldDB" id="A0A4Y2JFI8"/>
<evidence type="ECO:0000313" key="2">
    <source>
        <dbReference type="EMBL" id="GBM88207.1"/>
    </source>
</evidence>
<protein>
    <submittedName>
        <fullName evidence="4">Uncharacterized protein</fullName>
    </submittedName>
</protein>
<name>A0A4Y2JFI8_ARAVE</name>
<dbReference type="EMBL" id="BGPR01189860">
    <property type="protein sequence ID" value="GBM88185.1"/>
    <property type="molecule type" value="Genomic_DNA"/>
</dbReference>
<evidence type="ECO:0000313" key="3">
    <source>
        <dbReference type="EMBL" id="GBM88213.1"/>
    </source>
</evidence>
<organism evidence="4 5">
    <name type="scientific">Araneus ventricosus</name>
    <name type="common">Orbweaver spider</name>
    <name type="synonym">Epeira ventricosa</name>
    <dbReference type="NCBI Taxonomy" id="182803"/>
    <lineage>
        <taxon>Eukaryota</taxon>
        <taxon>Metazoa</taxon>
        <taxon>Ecdysozoa</taxon>
        <taxon>Arthropoda</taxon>
        <taxon>Chelicerata</taxon>
        <taxon>Arachnida</taxon>
        <taxon>Araneae</taxon>
        <taxon>Araneomorphae</taxon>
        <taxon>Entelegynae</taxon>
        <taxon>Araneoidea</taxon>
        <taxon>Araneidae</taxon>
        <taxon>Araneus</taxon>
    </lineage>
</organism>
<evidence type="ECO:0000313" key="5">
    <source>
        <dbReference type="Proteomes" id="UP000499080"/>
    </source>
</evidence>
<dbReference type="EMBL" id="BGPR01189867">
    <property type="protein sequence ID" value="GBM88207.1"/>
    <property type="molecule type" value="Genomic_DNA"/>
</dbReference>
<dbReference type="EMBL" id="BGPR01189869">
    <property type="protein sequence ID" value="GBM88213.1"/>
    <property type="molecule type" value="Genomic_DNA"/>
</dbReference>
<comment type="caution">
    <text evidence="4">The sequence shown here is derived from an EMBL/GenBank/DDBJ whole genome shotgun (WGS) entry which is preliminary data.</text>
</comment>
<evidence type="ECO:0000313" key="4">
    <source>
        <dbReference type="EMBL" id="GBM88219.1"/>
    </source>
</evidence>
<evidence type="ECO:0000313" key="1">
    <source>
        <dbReference type="EMBL" id="GBM88185.1"/>
    </source>
</evidence>
<reference evidence="4 5" key="1">
    <citation type="journal article" date="2019" name="Sci. Rep.">
        <title>Orb-weaving spider Araneus ventricosus genome elucidates the spidroin gene catalogue.</title>
        <authorList>
            <person name="Kono N."/>
            <person name="Nakamura H."/>
            <person name="Ohtoshi R."/>
            <person name="Moran D.A.P."/>
            <person name="Shinohara A."/>
            <person name="Yoshida Y."/>
            <person name="Fujiwara M."/>
            <person name="Mori M."/>
            <person name="Tomita M."/>
            <person name="Arakawa K."/>
        </authorList>
    </citation>
    <scope>NUCLEOTIDE SEQUENCE [LARGE SCALE GENOMIC DNA]</scope>
</reference>
<proteinExistence type="predicted"/>
<gene>
    <name evidence="1" type="ORF">AVEN_254724_1</name>
    <name evidence="2" type="ORF">AVEN_33795_1</name>
    <name evidence="3" type="ORF">AVEN_36234_1</name>
    <name evidence="4" type="ORF">AVEN_76996_1</name>
</gene>
<dbReference type="Proteomes" id="UP000499080">
    <property type="component" value="Unassembled WGS sequence"/>
</dbReference>